<evidence type="ECO:0000313" key="2">
    <source>
        <dbReference type="EMBL" id="UVF18423.1"/>
    </source>
</evidence>
<reference evidence="2" key="1">
    <citation type="submission" date="2022-08" db="EMBL/GenBank/DDBJ databases">
        <title>Microvirga terrae sp. nov., isolated from soil.</title>
        <authorList>
            <person name="Kim K.H."/>
            <person name="Seo Y.L."/>
            <person name="Kim J.M."/>
            <person name="Lee J.K."/>
            <person name="Han D.M."/>
            <person name="Jeon C.O."/>
        </authorList>
    </citation>
    <scope>NUCLEOTIDE SEQUENCE</scope>
    <source>
        <strain evidence="2">R24</strain>
    </source>
</reference>
<sequence length="336" mass="36951">MPDVFGGLGIIALVAVLLARSQPPLWQRMILYAMVVFSGMSSTANVLTLVPIALFCLLIRRVWLELGVPIRLLITTVTLTAVTLALPIAWNFAKFGKPSLNVASGALLFSKLVDAGLAQRYLAEKCSISPHPICEHLNKLVSVPSSQSFLWDGSPPLASQLNAWRDPDNSFKELAYDILRTYPVEALKLALNDTFHLFTALTLDFNDELKPYGNGEPGNSVRDKIEQYHRVGINAFDSARQQNGALEQFYPSILYAITTLGSYVGLVFVSAISLLRRNRERSATAIIFLFSTLIGVAIHGGLVGPFARYHVKLSWLASFAITLWVLQTASSRASRT</sequence>
<dbReference type="EMBL" id="CP102845">
    <property type="protein sequence ID" value="UVF18423.1"/>
    <property type="molecule type" value="Genomic_DNA"/>
</dbReference>
<proteinExistence type="predicted"/>
<dbReference type="Proteomes" id="UP001017257">
    <property type="component" value="Chromosome"/>
</dbReference>
<organism evidence="2 3">
    <name type="scientific">Microvirga terrae</name>
    <dbReference type="NCBI Taxonomy" id="2740529"/>
    <lineage>
        <taxon>Bacteria</taxon>
        <taxon>Pseudomonadati</taxon>
        <taxon>Pseudomonadota</taxon>
        <taxon>Alphaproteobacteria</taxon>
        <taxon>Hyphomicrobiales</taxon>
        <taxon>Methylobacteriaceae</taxon>
        <taxon>Microvirga</taxon>
    </lineage>
</organism>
<feature type="transmembrane region" description="Helical" evidence="1">
    <location>
        <begin position="253"/>
        <end position="275"/>
    </location>
</feature>
<feature type="transmembrane region" description="Helical" evidence="1">
    <location>
        <begin position="287"/>
        <end position="307"/>
    </location>
</feature>
<keyword evidence="3" id="KW-1185">Reference proteome</keyword>
<dbReference type="RefSeq" id="WP_173947157.1">
    <property type="nucleotide sequence ID" value="NZ_CP102845.1"/>
</dbReference>
<evidence type="ECO:0008006" key="4">
    <source>
        <dbReference type="Google" id="ProtNLM"/>
    </source>
</evidence>
<keyword evidence="1" id="KW-1133">Transmembrane helix</keyword>
<feature type="transmembrane region" description="Helical" evidence="1">
    <location>
        <begin position="70"/>
        <end position="90"/>
    </location>
</feature>
<evidence type="ECO:0000256" key="1">
    <source>
        <dbReference type="SAM" id="Phobius"/>
    </source>
</evidence>
<evidence type="ECO:0000313" key="3">
    <source>
        <dbReference type="Proteomes" id="UP001017257"/>
    </source>
</evidence>
<feature type="transmembrane region" description="Helical" evidence="1">
    <location>
        <begin position="29"/>
        <end position="58"/>
    </location>
</feature>
<accession>A0ABY5RMG8</accession>
<protein>
    <recommendedName>
        <fullName evidence="4">O-antigen ligase family protein</fullName>
    </recommendedName>
</protein>
<name>A0ABY5RMG8_9HYPH</name>
<keyword evidence="1" id="KW-0812">Transmembrane</keyword>
<gene>
    <name evidence="2" type="ORF">HPT29_018215</name>
</gene>
<keyword evidence="1" id="KW-0472">Membrane</keyword>